<dbReference type="PROSITE" id="PS50181">
    <property type="entry name" value="FBOX"/>
    <property type="match status" value="1"/>
</dbReference>
<dbReference type="NCBIfam" id="TIGR01640">
    <property type="entry name" value="F_box_assoc_1"/>
    <property type="match status" value="1"/>
</dbReference>
<dbReference type="InterPro" id="IPR017451">
    <property type="entry name" value="F-box-assoc_interact_dom"/>
</dbReference>
<dbReference type="InterPro" id="IPR036047">
    <property type="entry name" value="F-box-like_dom_sf"/>
</dbReference>
<dbReference type="InterPro" id="IPR006527">
    <property type="entry name" value="F-box-assoc_dom_typ1"/>
</dbReference>
<proteinExistence type="predicted"/>
<dbReference type="EMBL" id="KI630896">
    <property type="protein sequence ID" value="EYU31760.1"/>
    <property type="molecule type" value="Genomic_DNA"/>
</dbReference>
<name>A0A022QYW6_ERYGU</name>
<reference evidence="3 4" key="1">
    <citation type="journal article" date="2013" name="Proc. Natl. Acad. Sci. U.S.A.">
        <title>Fine-scale variation in meiotic recombination in Mimulus inferred from population shotgun sequencing.</title>
        <authorList>
            <person name="Hellsten U."/>
            <person name="Wright K.M."/>
            <person name="Jenkins J."/>
            <person name="Shu S."/>
            <person name="Yuan Y."/>
            <person name="Wessler S.R."/>
            <person name="Schmutz J."/>
            <person name="Willis J.H."/>
            <person name="Rokhsar D.S."/>
        </authorList>
    </citation>
    <scope>NUCLEOTIDE SEQUENCE [LARGE SCALE GENOMIC DNA]</scope>
    <source>
        <strain evidence="4">cv. DUN x IM62</strain>
    </source>
</reference>
<dbReference type="Gene3D" id="1.20.1280.50">
    <property type="match status" value="1"/>
</dbReference>
<evidence type="ECO:0000256" key="1">
    <source>
        <dbReference type="SAM" id="MobiDB-lite"/>
    </source>
</evidence>
<dbReference type="InterPro" id="IPR050796">
    <property type="entry name" value="SCF_F-box_component"/>
</dbReference>
<evidence type="ECO:0000313" key="3">
    <source>
        <dbReference type="EMBL" id="EYU31760.1"/>
    </source>
</evidence>
<dbReference type="PANTHER" id="PTHR31672">
    <property type="entry name" value="BNACNNG10540D PROTEIN"/>
    <property type="match status" value="1"/>
</dbReference>
<dbReference type="Pfam" id="PF00646">
    <property type="entry name" value="F-box"/>
    <property type="match status" value="1"/>
</dbReference>
<gene>
    <name evidence="3" type="ORF">MIMGU_mgv1a019190mg</name>
</gene>
<protein>
    <recommendedName>
        <fullName evidence="2">F-box domain-containing protein</fullName>
    </recommendedName>
</protein>
<feature type="region of interest" description="Disordered" evidence="1">
    <location>
        <begin position="1"/>
        <end position="23"/>
    </location>
</feature>
<evidence type="ECO:0000313" key="4">
    <source>
        <dbReference type="Proteomes" id="UP000030748"/>
    </source>
</evidence>
<accession>A0A022QYW6</accession>
<evidence type="ECO:0000259" key="2">
    <source>
        <dbReference type="PROSITE" id="PS50181"/>
    </source>
</evidence>
<organism evidence="3 4">
    <name type="scientific">Erythranthe guttata</name>
    <name type="common">Yellow monkey flower</name>
    <name type="synonym">Mimulus guttatus</name>
    <dbReference type="NCBI Taxonomy" id="4155"/>
    <lineage>
        <taxon>Eukaryota</taxon>
        <taxon>Viridiplantae</taxon>
        <taxon>Streptophyta</taxon>
        <taxon>Embryophyta</taxon>
        <taxon>Tracheophyta</taxon>
        <taxon>Spermatophyta</taxon>
        <taxon>Magnoliopsida</taxon>
        <taxon>eudicotyledons</taxon>
        <taxon>Gunneridae</taxon>
        <taxon>Pentapetalae</taxon>
        <taxon>asterids</taxon>
        <taxon>lamiids</taxon>
        <taxon>Lamiales</taxon>
        <taxon>Phrymaceae</taxon>
        <taxon>Erythranthe</taxon>
    </lineage>
</organism>
<dbReference type="STRING" id="4155.A0A022QYW6"/>
<dbReference type="CDD" id="cd22157">
    <property type="entry name" value="F-box_AtFBW1-like"/>
    <property type="match status" value="1"/>
</dbReference>
<sequence>TSYGRTRKPPPPPPMKTSKADRISHHLPEEIIEEILYRLPVKSLLRFKCVSQSWRSLISTKQFVETHLQHSKKIESLTDKRIISTCKNSSKSSPGRLKACSLSSLLTEPVTRAVSFDFFPLNSSRDIVIVGSCNGLISVLVDACRFFLLNPSTREFKELPDFFTGTTCPKNLGSISGYGFGFDESRCDYKVYAVFTMTTPYDRDVGFPSKSVARVYSLKADSWGVNVFFEDRWTIGQGKFVSGKLHWINYYKTKLKWEIVCFDLTNESFGTVERPSCMEGCYIPRLGVFKGCLCMSFDCALTVGSDILIWNKYGAEDSWSELLSISYLSVFGNSSFTRMFNRVTPLFVLPSGEILFTSGSDFLIYNKKDGCVKQRHTVDFDCDRFREAEAYTESLVSLVPDNIAFF</sequence>
<feature type="non-terminal residue" evidence="3">
    <location>
        <position position="1"/>
    </location>
</feature>
<feature type="domain" description="F-box" evidence="2">
    <location>
        <begin position="21"/>
        <end position="67"/>
    </location>
</feature>
<dbReference type="SMART" id="SM00256">
    <property type="entry name" value="FBOX"/>
    <property type="match status" value="1"/>
</dbReference>
<dbReference type="Pfam" id="PF07734">
    <property type="entry name" value="FBA_1"/>
    <property type="match status" value="1"/>
</dbReference>
<dbReference type="SUPFAM" id="SSF81383">
    <property type="entry name" value="F-box domain"/>
    <property type="match status" value="1"/>
</dbReference>
<dbReference type="Proteomes" id="UP000030748">
    <property type="component" value="Unassembled WGS sequence"/>
</dbReference>
<dbReference type="PANTHER" id="PTHR31672:SF13">
    <property type="entry name" value="F-BOX PROTEIN CPR30-LIKE"/>
    <property type="match status" value="1"/>
</dbReference>
<dbReference type="AlphaFoldDB" id="A0A022QYW6"/>
<keyword evidence="4" id="KW-1185">Reference proteome</keyword>
<dbReference type="InterPro" id="IPR001810">
    <property type="entry name" value="F-box_dom"/>
</dbReference>